<sequence>MPKPEYDGSRCTTPVRLAIILPTNAASEITGKQTILFDKRSSLIFNMMITNSVQSAVYCIRVGTLVIIWCLLDVDFRDTLYPV</sequence>
<accession>A0A2H1WHI3</accession>
<dbReference type="EMBL" id="ODYU01008711">
    <property type="protein sequence ID" value="SOQ52531.1"/>
    <property type="molecule type" value="Genomic_DNA"/>
</dbReference>
<evidence type="ECO:0000313" key="1">
    <source>
        <dbReference type="EMBL" id="SOQ52531.1"/>
    </source>
</evidence>
<proteinExistence type="predicted"/>
<organism evidence="1">
    <name type="scientific">Spodoptera frugiperda</name>
    <name type="common">Fall armyworm</name>
    <dbReference type="NCBI Taxonomy" id="7108"/>
    <lineage>
        <taxon>Eukaryota</taxon>
        <taxon>Metazoa</taxon>
        <taxon>Ecdysozoa</taxon>
        <taxon>Arthropoda</taxon>
        <taxon>Hexapoda</taxon>
        <taxon>Insecta</taxon>
        <taxon>Pterygota</taxon>
        <taxon>Neoptera</taxon>
        <taxon>Endopterygota</taxon>
        <taxon>Lepidoptera</taxon>
        <taxon>Glossata</taxon>
        <taxon>Ditrysia</taxon>
        <taxon>Noctuoidea</taxon>
        <taxon>Noctuidae</taxon>
        <taxon>Amphipyrinae</taxon>
        <taxon>Spodoptera</taxon>
    </lineage>
</organism>
<dbReference type="AlphaFoldDB" id="A0A2H1WHI3"/>
<reference evidence="1" key="1">
    <citation type="submission" date="2016-07" db="EMBL/GenBank/DDBJ databases">
        <authorList>
            <person name="Bretaudeau A."/>
        </authorList>
    </citation>
    <scope>NUCLEOTIDE SEQUENCE</scope>
    <source>
        <strain evidence="1">Rice</strain>
        <tissue evidence="1">Whole body</tissue>
    </source>
</reference>
<gene>
    <name evidence="1" type="ORF">SFRICE_008081</name>
</gene>
<name>A0A2H1WHI3_SPOFR</name>
<protein>
    <submittedName>
        <fullName evidence="1">SFRICE_008081</fullName>
    </submittedName>
</protein>